<comment type="caution">
    <text evidence="1">The sequence shown here is derived from an EMBL/GenBank/DDBJ whole genome shotgun (WGS) entry which is preliminary data.</text>
</comment>
<dbReference type="EMBL" id="MGJV01000027">
    <property type="protein sequence ID" value="OGN14338.1"/>
    <property type="molecule type" value="Genomic_DNA"/>
</dbReference>
<accession>A0A1F8FP78</accession>
<organism evidence="1 2">
    <name type="scientific">Candidatus Yanofskybacteria bacterium RIFCSPHIGHO2_02_FULL_43_22</name>
    <dbReference type="NCBI Taxonomy" id="1802681"/>
    <lineage>
        <taxon>Bacteria</taxon>
        <taxon>Candidatus Yanofskyibacteriota</taxon>
    </lineage>
</organism>
<sequence>MGIIPSSLRRSVMKYLEMVKNHVADTASKLMLDLASLLDNALFQLDGVKDDWKRTEMAALREEVFHDFCALCVQNGIPVPAVEETLIAAQAPSADEKTREAHLVRVKTFVEPVLVKIGRKRSAKAKQLRALTECLSNLPSLSGYSGQVSAKQLECVINQMLIELGQEPVRPDYHSRKVGSVNGQPRAEKKVIIVDDDRKEMLKTARALAGWDGLEISFYLYESSGDHWNMTPEKRQAELSKAAQAVVETKSNVVLMDQGLGPIEGDDLVHTIHEICPNGTPVFVANTGGSDDKLRSAGALENCEKGRRLGGVARAVQY</sequence>
<name>A0A1F8FP78_9BACT</name>
<gene>
    <name evidence="1" type="ORF">A3J47_01880</name>
</gene>
<protein>
    <submittedName>
        <fullName evidence="1">Uncharacterized protein</fullName>
    </submittedName>
</protein>
<reference evidence="1 2" key="1">
    <citation type="journal article" date="2016" name="Nat. Commun.">
        <title>Thousands of microbial genomes shed light on interconnected biogeochemical processes in an aquifer system.</title>
        <authorList>
            <person name="Anantharaman K."/>
            <person name="Brown C.T."/>
            <person name="Hug L.A."/>
            <person name="Sharon I."/>
            <person name="Castelle C.J."/>
            <person name="Probst A.J."/>
            <person name="Thomas B.C."/>
            <person name="Singh A."/>
            <person name="Wilkins M.J."/>
            <person name="Karaoz U."/>
            <person name="Brodie E.L."/>
            <person name="Williams K.H."/>
            <person name="Hubbard S.S."/>
            <person name="Banfield J.F."/>
        </authorList>
    </citation>
    <scope>NUCLEOTIDE SEQUENCE [LARGE SCALE GENOMIC DNA]</scope>
</reference>
<evidence type="ECO:0000313" key="2">
    <source>
        <dbReference type="Proteomes" id="UP000176581"/>
    </source>
</evidence>
<proteinExistence type="predicted"/>
<dbReference type="Proteomes" id="UP000176581">
    <property type="component" value="Unassembled WGS sequence"/>
</dbReference>
<evidence type="ECO:0000313" key="1">
    <source>
        <dbReference type="EMBL" id="OGN14338.1"/>
    </source>
</evidence>
<dbReference type="AlphaFoldDB" id="A0A1F8FP78"/>